<accession>X1CP74</accession>
<reference evidence="2" key="1">
    <citation type="journal article" date="2014" name="Front. Microbiol.">
        <title>High frequency of phylogenetically diverse reductive dehalogenase-homologous genes in deep subseafloor sedimentary metagenomes.</title>
        <authorList>
            <person name="Kawai M."/>
            <person name="Futagami T."/>
            <person name="Toyoda A."/>
            <person name="Takaki Y."/>
            <person name="Nishi S."/>
            <person name="Hori S."/>
            <person name="Arai W."/>
            <person name="Tsubouchi T."/>
            <person name="Morono Y."/>
            <person name="Uchiyama I."/>
            <person name="Ito T."/>
            <person name="Fujiyama A."/>
            <person name="Inagaki F."/>
            <person name="Takami H."/>
        </authorList>
    </citation>
    <scope>NUCLEOTIDE SEQUENCE</scope>
    <source>
        <strain evidence="2">Expedition CK06-06</strain>
    </source>
</reference>
<gene>
    <name evidence="2" type="ORF">S01H4_62944</name>
</gene>
<evidence type="ECO:0000313" key="2">
    <source>
        <dbReference type="EMBL" id="GAH10231.1"/>
    </source>
</evidence>
<protein>
    <recommendedName>
        <fullName evidence="1">Glycosyl transferase family 1 domain-containing protein</fullName>
    </recommendedName>
</protein>
<dbReference type="AlphaFoldDB" id="X1CP74"/>
<evidence type="ECO:0000259" key="1">
    <source>
        <dbReference type="Pfam" id="PF00534"/>
    </source>
</evidence>
<dbReference type="SUPFAM" id="SSF53756">
    <property type="entry name" value="UDP-Glycosyltransferase/glycogen phosphorylase"/>
    <property type="match status" value="1"/>
</dbReference>
<feature type="non-terminal residue" evidence="2">
    <location>
        <position position="1"/>
    </location>
</feature>
<feature type="non-terminal residue" evidence="2">
    <location>
        <position position="148"/>
    </location>
</feature>
<comment type="caution">
    <text evidence="2">The sequence shown here is derived from an EMBL/GenBank/DDBJ whole genome shotgun (WGS) entry which is preliminary data.</text>
</comment>
<sequence>SYLIVMTNKGIDILRKDYGIKKEIFLIPHGTPIVSFDDSIKEKTAMGIYDKIVLSVFGLINSGKGYEYVIESLPKVVKKYPNILLLIIGITHPVVRKNEGEKYRHFLEEKVKEYNLEKYVKFYNRYMTLEEIVKFLLATDIYISSNLD</sequence>
<dbReference type="InterPro" id="IPR001296">
    <property type="entry name" value="Glyco_trans_1"/>
</dbReference>
<dbReference type="Pfam" id="PF00534">
    <property type="entry name" value="Glycos_transf_1"/>
    <property type="match status" value="1"/>
</dbReference>
<name>X1CP74_9ZZZZ</name>
<dbReference type="Gene3D" id="3.40.50.2000">
    <property type="entry name" value="Glycogen Phosphorylase B"/>
    <property type="match status" value="2"/>
</dbReference>
<organism evidence="2">
    <name type="scientific">marine sediment metagenome</name>
    <dbReference type="NCBI Taxonomy" id="412755"/>
    <lineage>
        <taxon>unclassified sequences</taxon>
        <taxon>metagenomes</taxon>
        <taxon>ecological metagenomes</taxon>
    </lineage>
</organism>
<feature type="domain" description="Glycosyl transferase family 1" evidence="1">
    <location>
        <begin position="50"/>
        <end position="144"/>
    </location>
</feature>
<dbReference type="EMBL" id="BART01037707">
    <property type="protein sequence ID" value="GAH10231.1"/>
    <property type="molecule type" value="Genomic_DNA"/>
</dbReference>
<dbReference type="GO" id="GO:0016757">
    <property type="term" value="F:glycosyltransferase activity"/>
    <property type="evidence" value="ECO:0007669"/>
    <property type="project" value="InterPro"/>
</dbReference>
<proteinExistence type="predicted"/>